<dbReference type="InterPro" id="IPR053896">
    <property type="entry name" value="BTN3A2-like_Ig-C"/>
</dbReference>
<reference evidence="6" key="2">
    <citation type="submission" date="2025-08" db="UniProtKB">
        <authorList>
            <consortium name="Ensembl"/>
        </authorList>
    </citation>
    <scope>IDENTIFICATION</scope>
</reference>
<dbReference type="PANTHER" id="PTHR24100:SF149">
    <property type="entry name" value="BG-LIKE ANTIGEN 1-RELATED"/>
    <property type="match status" value="1"/>
</dbReference>
<dbReference type="SUPFAM" id="SSF48726">
    <property type="entry name" value="Immunoglobulin"/>
    <property type="match status" value="2"/>
</dbReference>
<dbReference type="PANTHER" id="PTHR24100">
    <property type="entry name" value="BUTYROPHILIN"/>
    <property type="match status" value="1"/>
</dbReference>
<evidence type="ECO:0000256" key="1">
    <source>
        <dbReference type="ARBA" id="ARBA00004370"/>
    </source>
</evidence>
<evidence type="ECO:0000256" key="4">
    <source>
        <dbReference type="SAM" id="Phobius"/>
    </source>
</evidence>
<dbReference type="InterPro" id="IPR013783">
    <property type="entry name" value="Ig-like_fold"/>
</dbReference>
<feature type="domain" description="Ig-like" evidence="5">
    <location>
        <begin position="114"/>
        <end position="196"/>
    </location>
</feature>
<dbReference type="AlphaFoldDB" id="A0AAY4A2F8"/>
<dbReference type="Gene3D" id="2.60.120.920">
    <property type="match status" value="1"/>
</dbReference>
<dbReference type="SUPFAM" id="SSF49899">
    <property type="entry name" value="Concanavalin A-like lectins/glucanases"/>
    <property type="match status" value="1"/>
</dbReference>
<reference evidence="6 7" key="1">
    <citation type="submission" date="2020-06" db="EMBL/GenBank/DDBJ databases">
        <authorList>
            <consortium name="Wellcome Sanger Institute Data Sharing"/>
        </authorList>
    </citation>
    <scope>NUCLEOTIDE SEQUENCE [LARGE SCALE GENOMIC DNA]</scope>
</reference>
<dbReference type="Pfam" id="PF00622">
    <property type="entry name" value="SPRY"/>
    <property type="match status" value="1"/>
</dbReference>
<organism evidence="6 7">
    <name type="scientific">Denticeps clupeoides</name>
    <name type="common">denticle herring</name>
    <dbReference type="NCBI Taxonomy" id="299321"/>
    <lineage>
        <taxon>Eukaryota</taxon>
        <taxon>Metazoa</taxon>
        <taxon>Chordata</taxon>
        <taxon>Craniata</taxon>
        <taxon>Vertebrata</taxon>
        <taxon>Euteleostomi</taxon>
        <taxon>Actinopterygii</taxon>
        <taxon>Neopterygii</taxon>
        <taxon>Teleostei</taxon>
        <taxon>Clupei</taxon>
        <taxon>Clupeiformes</taxon>
        <taxon>Denticipitoidei</taxon>
        <taxon>Denticipitidae</taxon>
        <taxon>Denticeps</taxon>
    </lineage>
</organism>
<dbReference type="InterPro" id="IPR013320">
    <property type="entry name" value="ConA-like_dom_sf"/>
</dbReference>
<protein>
    <recommendedName>
        <fullName evidence="5">Ig-like domain-containing protein</fullName>
    </recommendedName>
</protein>
<dbReference type="InterPro" id="IPR013106">
    <property type="entry name" value="Ig_V-set"/>
</dbReference>
<keyword evidence="4" id="KW-1133">Transmembrane helix</keyword>
<dbReference type="InterPro" id="IPR003599">
    <property type="entry name" value="Ig_sub"/>
</dbReference>
<reference evidence="6" key="3">
    <citation type="submission" date="2025-09" db="UniProtKB">
        <authorList>
            <consortium name="Ensembl"/>
        </authorList>
    </citation>
    <scope>IDENTIFICATION</scope>
</reference>
<feature type="domain" description="Ig-like" evidence="5">
    <location>
        <begin position="8"/>
        <end position="107"/>
    </location>
</feature>
<dbReference type="GO" id="GO:0001817">
    <property type="term" value="P:regulation of cytokine production"/>
    <property type="evidence" value="ECO:0007669"/>
    <property type="project" value="TreeGrafter"/>
</dbReference>
<keyword evidence="2 4" id="KW-0472">Membrane</keyword>
<dbReference type="GeneTree" id="ENSGT01120000271914"/>
<dbReference type="InterPro" id="IPR007110">
    <property type="entry name" value="Ig-like_dom"/>
</dbReference>
<evidence type="ECO:0000256" key="3">
    <source>
        <dbReference type="ARBA" id="ARBA00023319"/>
    </source>
</evidence>
<feature type="transmembrane region" description="Helical" evidence="4">
    <location>
        <begin position="210"/>
        <end position="233"/>
    </location>
</feature>
<evidence type="ECO:0000313" key="7">
    <source>
        <dbReference type="Proteomes" id="UP000694580"/>
    </source>
</evidence>
<dbReference type="PROSITE" id="PS50835">
    <property type="entry name" value="IG_LIKE"/>
    <property type="match status" value="2"/>
</dbReference>
<name>A0AAY4A2F8_9TELE</name>
<dbReference type="InterPro" id="IPR003877">
    <property type="entry name" value="SPRY_dom"/>
</dbReference>
<dbReference type="GO" id="GO:0005102">
    <property type="term" value="F:signaling receptor binding"/>
    <property type="evidence" value="ECO:0007669"/>
    <property type="project" value="TreeGrafter"/>
</dbReference>
<dbReference type="GO" id="GO:0009897">
    <property type="term" value="C:external side of plasma membrane"/>
    <property type="evidence" value="ECO:0007669"/>
    <property type="project" value="TreeGrafter"/>
</dbReference>
<keyword evidence="3" id="KW-0393">Immunoglobulin domain</keyword>
<accession>A0AAY4A2F8</accession>
<dbReference type="Proteomes" id="UP000694580">
    <property type="component" value="Chromosome 3"/>
</dbReference>
<dbReference type="GO" id="GO:0050852">
    <property type="term" value="P:T cell receptor signaling pathway"/>
    <property type="evidence" value="ECO:0007669"/>
    <property type="project" value="TreeGrafter"/>
</dbReference>
<dbReference type="Ensembl" id="ENSDCDT00010003347.1">
    <property type="protein sequence ID" value="ENSDCDP00010003227.1"/>
    <property type="gene ID" value="ENSDCDG00010001486.1"/>
</dbReference>
<dbReference type="Gene3D" id="2.60.40.10">
    <property type="entry name" value="Immunoglobulins"/>
    <property type="match status" value="2"/>
</dbReference>
<dbReference type="SMART" id="SM00409">
    <property type="entry name" value="IG"/>
    <property type="match status" value="1"/>
</dbReference>
<dbReference type="InterPro" id="IPR043136">
    <property type="entry name" value="B30.2/SPRY_sf"/>
</dbReference>
<sequence>MITCFYFPETFTVHVPGRPVSATVGSIVTLPCGLSPSFNASTLHVRWDQPDSYQSPILYRDRVSLAGELEKGDVSLMLENITLADGGQYMCFVESKAWYEEGQMSLSIRVLGSPPLLSLSEAEQLGQVNVTCSSFGWFPQPELTWKDKEGRLMNNSNVEGLVTVNSWLLLSFSETPWISCSVSLSDLERRESRVVLKNVFTDQYADTWKIGFFTVLALLLLILVVIILIILTWCKKGTRLIKFVLIPVNCLIKEVRCKNPQQPAGHEEQHLHVLCKHRLGCDQHYWEVVGFMCNSDPGGMSVMRQSCYAGVCSDRAVHEHSVPLTHGNGFWLLCHDMHCLYVNTTPVTRVSVEEPFETLGVFLDFNQEILYFYNADKKALICTLPIPPNRTLIPLITHDAYSEICPLHLTHHPE</sequence>
<evidence type="ECO:0000313" key="6">
    <source>
        <dbReference type="Ensembl" id="ENSDCDP00010003227.1"/>
    </source>
</evidence>
<dbReference type="InterPro" id="IPR036179">
    <property type="entry name" value="Ig-like_dom_sf"/>
</dbReference>
<comment type="subcellular location">
    <subcellularLocation>
        <location evidence="1">Membrane</location>
    </subcellularLocation>
</comment>
<proteinExistence type="predicted"/>
<evidence type="ECO:0000259" key="5">
    <source>
        <dbReference type="PROSITE" id="PS50835"/>
    </source>
</evidence>
<dbReference type="InterPro" id="IPR050504">
    <property type="entry name" value="IgSF_BTN/MOG"/>
</dbReference>
<keyword evidence="7" id="KW-1185">Reference proteome</keyword>
<dbReference type="Pfam" id="PF07686">
    <property type="entry name" value="V-set"/>
    <property type="match status" value="1"/>
</dbReference>
<keyword evidence="4" id="KW-0812">Transmembrane</keyword>
<dbReference type="Pfam" id="PF22705">
    <property type="entry name" value="C2-set_3"/>
    <property type="match status" value="1"/>
</dbReference>
<evidence type="ECO:0000256" key="2">
    <source>
        <dbReference type="ARBA" id="ARBA00023136"/>
    </source>
</evidence>